<dbReference type="PANTHER" id="PTHR43751">
    <property type="entry name" value="SULFATASE"/>
    <property type="match status" value="1"/>
</dbReference>
<accession>M0JVW3</accession>
<dbReference type="PANTHER" id="PTHR43751:SF3">
    <property type="entry name" value="SULFATASE N-TERMINAL DOMAIN-CONTAINING PROTEIN"/>
    <property type="match status" value="1"/>
</dbReference>
<dbReference type="PATRIC" id="fig|662475.6.peg.3522"/>
<proteinExistence type="predicted"/>
<keyword evidence="4" id="KW-1185">Reference proteome</keyword>
<evidence type="ECO:0000313" key="4">
    <source>
        <dbReference type="Proteomes" id="UP000011687"/>
    </source>
</evidence>
<dbReference type="SUPFAM" id="SSF53649">
    <property type="entry name" value="Alkaline phosphatase-like"/>
    <property type="match status" value="1"/>
</dbReference>
<dbReference type="RefSeq" id="WP_007190259.1">
    <property type="nucleotide sequence ID" value="NZ_AOLS01000102.1"/>
</dbReference>
<protein>
    <submittedName>
        <fullName evidence="3">Sulfatase</fullName>
    </submittedName>
</protein>
<dbReference type="EMBL" id="AOLS01000102">
    <property type="protein sequence ID" value="EMA11800.1"/>
    <property type="molecule type" value="Genomic_DNA"/>
</dbReference>
<evidence type="ECO:0000259" key="2">
    <source>
        <dbReference type="Pfam" id="PF00884"/>
    </source>
</evidence>
<dbReference type="InterPro" id="IPR000917">
    <property type="entry name" value="Sulfatase_N"/>
</dbReference>
<dbReference type="Proteomes" id="UP000011687">
    <property type="component" value="Unassembled WGS sequence"/>
</dbReference>
<feature type="region of interest" description="Disordered" evidence="1">
    <location>
        <begin position="451"/>
        <end position="478"/>
    </location>
</feature>
<reference evidence="3 4" key="1">
    <citation type="journal article" date="2014" name="PLoS Genet.">
        <title>Phylogenetically driven sequencing of extremely halophilic archaea reveals strategies for static and dynamic osmo-response.</title>
        <authorList>
            <person name="Becker E.A."/>
            <person name="Seitzer P.M."/>
            <person name="Tritt A."/>
            <person name="Larsen D."/>
            <person name="Krusor M."/>
            <person name="Yao A.I."/>
            <person name="Wu D."/>
            <person name="Madern D."/>
            <person name="Eisen J.A."/>
            <person name="Darling A.E."/>
            <person name="Facciotti M.T."/>
        </authorList>
    </citation>
    <scope>NUCLEOTIDE SEQUENCE [LARGE SCALE GENOMIC DNA]</scope>
    <source>
        <strain evidence="3 4">ATCC 33799</strain>
    </source>
</reference>
<evidence type="ECO:0000256" key="1">
    <source>
        <dbReference type="SAM" id="MobiDB-lite"/>
    </source>
</evidence>
<organism evidence="3 4">
    <name type="scientific">Haloarcula marismortui ATCC 33799</name>
    <dbReference type="NCBI Taxonomy" id="662475"/>
    <lineage>
        <taxon>Archaea</taxon>
        <taxon>Methanobacteriati</taxon>
        <taxon>Methanobacteriota</taxon>
        <taxon>Stenosarchaea group</taxon>
        <taxon>Halobacteria</taxon>
        <taxon>Halobacteriales</taxon>
        <taxon>Haloarculaceae</taxon>
        <taxon>Haloarcula</taxon>
    </lineage>
</organism>
<gene>
    <name evidence="3" type="ORF">C435_18034</name>
</gene>
<comment type="caution">
    <text evidence="3">The sequence shown here is derived from an EMBL/GenBank/DDBJ whole genome shotgun (WGS) entry which is preliminary data.</text>
</comment>
<dbReference type="CDD" id="cd16148">
    <property type="entry name" value="sulfatase_like"/>
    <property type="match status" value="1"/>
</dbReference>
<feature type="domain" description="Sulfatase N-terminal" evidence="2">
    <location>
        <begin position="4"/>
        <end position="343"/>
    </location>
</feature>
<feature type="compositionally biased region" description="Basic and acidic residues" evidence="1">
    <location>
        <begin position="461"/>
        <end position="478"/>
    </location>
</feature>
<dbReference type="InterPro" id="IPR017850">
    <property type="entry name" value="Alkaline_phosphatase_core_sf"/>
</dbReference>
<dbReference type="InterPro" id="IPR052701">
    <property type="entry name" value="GAG_Ulvan_Degrading_Sulfatases"/>
</dbReference>
<dbReference type="Pfam" id="PF00884">
    <property type="entry name" value="Sulfatase"/>
    <property type="match status" value="1"/>
</dbReference>
<name>M0JVW3_9EURY</name>
<dbReference type="Gene3D" id="3.40.720.10">
    <property type="entry name" value="Alkaline Phosphatase, subunit A"/>
    <property type="match status" value="1"/>
</dbReference>
<sequence length="478" mass="54985">MQQPNILLVIMDTARADYVEDERVMPNLHEFAEEGTWFPNTFANAPWTLPSHSSLFTGRYPSEHGTTGAEKYFDSETTLMSALSDNGYQTISFSNNPWISPEFGFDDFDEFVPCWQLFRRGAGLASISQKEGLNSQIRALASKLADSEAPFTIANALYMKFIEGRYDSGAALTNYRVKRWLTKRTEQQPFFAFVNYMEPHLEYNPPKKYREEYLSEDERQRWSDVNQDPWACLVGTAEMTDSDFKLLRNLYRSELHYLDARLERLFNLLKTTGELDSTVVIITGDHGEHLGERGLMDHQYSLSEELLRVPLLVRYPSVFDRGKCDDRLVELRDLFATILSLAEVDNLGYAEKETPSLDLTENGGRDAVISEYLTPQPSIDTLCERYDVDRQTLEKYDRTLRSIRTPKKKLVEESDGSCQYFEIKDGGPQETDFLDDSDDELIQMIECAVGEFPQDTDDEGDRTLPESNRQRLEDLGYL</sequence>
<dbReference type="AlphaFoldDB" id="M0JVW3"/>
<evidence type="ECO:0000313" key="3">
    <source>
        <dbReference type="EMBL" id="EMA11800.1"/>
    </source>
</evidence>